<dbReference type="InterPro" id="IPR000838">
    <property type="entry name" value="RNA_pol_sigma70_ECF_CS"/>
</dbReference>
<reference evidence="9 10" key="1">
    <citation type="submission" date="2024-06" db="EMBL/GenBank/DDBJ databases">
        <title>Sorghum-associated microbial communities from plants grown in Nebraska, USA.</title>
        <authorList>
            <person name="Schachtman D."/>
        </authorList>
    </citation>
    <scope>NUCLEOTIDE SEQUENCE [LARGE SCALE GENOMIC DNA]</scope>
    <source>
        <strain evidence="9 10">736</strain>
    </source>
</reference>
<feature type="domain" description="RNA polymerase sigma-70 region 2" evidence="7">
    <location>
        <begin position="28"/>
        <end position="92"/>
    </location>
</feature>
<protein>
    <recommendedName>
        <fullName evidence="6">RNA polymerase sigma factor</fullName>
    </recommendedName>
</protein>
<dbReference type="PANTHER" id="PTHR43133:SF60">
    <property type="entry name" value="RNA POLYMERASE SIGMA FACTOR SIGV"/>
    <property type="match status" value="1"/>
</dbReference>
<dbReference type="Gene3D" id="1.10.10.10">
    <property type="entry name" value="Winged helix-like DNA-binding domain superfamily/Winged helix DNA-binding domain"/>
    <property type="match status" value="1"/>
</dbReference>
<dbReference type="EMBL" id="JBEPSB010000001">
    <property type="protein sequence ID" value="MET4558860.1"/>
    <property type="molecule type" value="Genomic_DNA"/>
</dbReference>
<gene>
    <name evidence="9" type="ORF">ABIA69_000003</name>
</gene>
<dbReference type="InterPro" id="IPR014284">
    <property type="entry name" value="RNA_pol_sigma-70_dom"/>
</dbReference>
<proteinExistence type="inferred from homology"/>
<keyword evidence="3 6" id="KW-0731">Sigma factor</keyword>
<evidence type="ECO:0000313" key="9">
    <source>
        <dbReference type="EMBL" id="MET4558860.1"/>
    </source>
</evidence>
<dbReference type="PANTHER" id="PTHR43133">
    <property type="entry name" value="RNA POLYMERASE ECF-TYPE SIGMA FACTO"/>
    <property type="match status" value="1"/>
</dbReference>
<dbReference type="InterPro" id="IPR039425">
    <property type="entry name" value="RNA_pol_sigma-70-like"/>
</dbReference>
<feature type="domain" description="RNA polymerase sigma factor 70 region 4 type 2" evidence="8">
    <location>
        <begin position="133"/>
        <end position="178"/>
    </location>
</feature>
<keyword evidence="10" id="KW-1185">Reference proteome</keyword>
<dbReference type="RefSeq" id="WP_354470610.1">
    <property type="nucleotide sequence ID" value="NZ_JBEPSB010000001.1"/>
</dbReference>
<evidence type="ECO:0000256" key="4">
    <source>
        <dbReference type="ARBA" id="ARBA00023125"/>
    </source>
</evidence>
<evidence type="ECO:0000256" key="2">
    <source>
        <dbReference type="ARBA" id="ARBA00023015"/>
    </source>
</evidence>
<keyword evidence="4 6" id="KW-0238">DNA-binding</keyword>
<dbReference type="NCBIfam" id="NF006930">
    <property type="entry name" value="PRK09415.1"/>
    <property type="match status" value="1"/>
</dbReference>
<dbReference type="InterPro" id="IPR013324">
    <property type="entry name" value="RNA_pol_sigma_r3/r4-like"/>
</dbReference>
<dbReference type="Proteomes" id="UP001549363">
    <property type="component" value="Unassembled WGS sequence"/>
</dbReference>
<dbReference type="InterPro" id="IPR013249">
    <property type="entry name" value="RNA_pol_sigma70_r4_t2"/>
</dbReference>
<dbReference type="SUPFAM" id="SSF88659">
    <property type="entry name" value="Sigma3 and sigma4 domains of RNA polymerase sigma factors"/>
    <property type="match status" value="1"/>
</dbReference>
<sequence length="192" mass="22573">MNNKYSELPYTYKLNSNEEQKETIITQLMNDYAQDIIWLIYSYVKDKNVAEDLTQEVFIKAYKKLDGFKGNSSIKTWLYRIAINCSKDHLKSAYIRRVLPINIFSKFNNQTTPSTESIYMKNNESAIITKHVLKLPLKYREVIMLFYFEELSIKEIEKIIHINSNTIKSRLRTAKQLLKDAIENDEGGKRNG</sequence>
<evidence type="ECO:0000259" key="7">
    <source>
        <dbReference type="Pfam" id="PF04542"/>
    </source>
</evidence>
<evidence type="ECO:0000259" key="8">
    <source>
        <dbReference type="Pfam" id="PF08281"/>
    </source>
</evidence>
<accession>A0ABV2PD70</accession>
<keyword evidence="2 6" id="KW-0805">Transcription regulation</keyword>
<dbReference type="InterPro" id="IPR036388">
    <property type="entry name" value="WH-like_DNA-bd_sf"/>
</dbReference>
<evidence type="ECO:0000256" key="6">
    <source>
        <dbReference type="RuleBase" id="RU000716"/>
    </source>
</evidence>
<comment type="caution">
    <text evidence="9">The sequence shown here is derived from an EMBL/GenBank/DDBJ whole genome shotgun (WGS) entry which is preliminary data.</text>
</comment>
<dbReference type="NCBIfam" id="TIGR02937">
    <property type="entry name" value="sigma70-ECF"/>
    <property type="match status" value="1"/>
</dbReference>
<dbReference type="Gene3D" id="1.10.1740.10">
    <property type="match status" value="1"/>
</dbReference>
<dbReference type="InterPro" id="IPR007627">
    <property type="entry name" value="RNA_pol_sigma70_r2"/>
</dbReference>
<dbReference type="PROSITE" id="PS01063">
    <property type="entry name" value="SIGMA70_ECF"/>
    <property type="match status" value="1"/>
</dbReference>
<dbReference type="InterPro" id="IPR013325">
    <property type="entry name" value="RNA_pol_sigma_r2"/>
</dbReference>
<evidence type="ECO:0000256" key="5">
    <source>
        <dbReference type="ARBA" id="ARBA00023163"/>
    </source>
</evidence>
<dbReference type="Pfam" id="PF08281">
    <property type="entry name" value="Sigma70_r4_2"/>
    <property type="match status" value="1"/>
</dbReference>
<comment type="similarity">
    <text evidence="1 6">Belongs to the sigma-70 factor family. ECF subfamily.</text>
</comment>
<evidence type="ECO:0000313" key="10">
    <source>
        <dbReference type="Proteomes" id="UP001549363"/>
    </source>
</evidence>
<dbReference type="Pfam" id="PF04542">
    <property type="entry name" value="Sigma70_r2"/>
    <property type="match status" value="1"/>
</dbReference>
<organism evidence="9 10">
    <name type="scientific">Lysinibacillus parviboronicapiens</name>
    <dbReference type="NCBI Taxonomy" id="436516"/>
    <lineage>
        <taxon>Bacteria</taxon>
        <taxon>Bacillati</taxon>
        <taxon>Bacillota</taxon>
        <taxon>Bacilli</taxon>
        <taxon>Bacillales</taxon>
        <taxon>Bacillaceae</taxon>
        <taxon>Lysinibacillus</taxon>
    </lineage>
</organism>
<evidence type="ECO:0000256" key="1">
    <source>
        <dbReference type="ARBA" id="ARBA00010641"/>
    </source>
</evidence>
<evidence type="ECO:0000256" key="3">
    <source>
        <dbReference type="ARBA" id="ARBA00023082"/>
    </source>
</evidence>
<dbReference type="SUPFAM" id="SSF88946">
    <property type="entry name" value="Sigma2 domain of RNA polymerase sigma factors"/>
    <property type="match status" value="1"/>
</dbReference>
<name>A0ABV2PD70_9BACI</name>
<keyword evidence="5 6" id="KW-0804">Transcription</keyword>